<feature type="region of interest" description="Disordered" evidence="1">
    <location>
        <begin position="1"/>
        <end position="154"/>
    </location>
</feature>
<reference evidence="2" key="2">
    <citation type="journal article" date="2015" name="Data Brief">
        <title>Shoot transcriptome of the giant reed, Arundo donax.</title>
        <authorList>
            <person name="Barrero R.A."/>
            <person name="Guerrero F.D."/>
            <person name="Moolhuijzen P."/>
            <person name="Goolsby J.A."/>
            <person name="Tidwell J."/>
            <person name="Bellgard S.E."/>
            <person name="Bellgard M.I."/>
        </authorList>
    </citation>
    <scope>NUCLEOTIDE SEQUENCE</scope>
    <source>
        <tissue evidence="2">Shoot tissue taken approximately 20 cm above the soil surface</tissue>
    </source>
</reference>
<proteinExistence type="predicted"/>
<sequence length="154" mass="16084">MLRMSAATPSSLNHSRAPGPVAIDESSSSSLLSGFGSRGVSSSTVPLPADFPPRMHLGGCHRGIEQRWRQKVTERRLRPGDGAGISGAAVGPVSGTHSMPWPLPTPPPPSTRFPDPPWPQAPADADASSLRTTGPGDDEPPEVRDGARPGRSAR</sequence>
<organism evidence="2">
    <name type="scientific">Arundo donax</name>
    <name type="common">Giant reed</name>
    <name type="synonym">Donax arundinaceus</name>
    <dbReference type="NCBI Taxonomy" id="35708"/>
    <lineage>
        <taxon>Eukaryota</taxon>
        <taxon>Viridiplantae</taxon>
        <taxon>Streptophyta</taxon>
        <taxon>Embryophyta</taxon>
        <taxon>Tracheophyta</taxon>
        <taxon>Spermatophyta</taxon>
        <taxon>Magnoliopsida</taxon>
        <taxon>Liliopsida</taxon>
        <taxon>Poales</taxon>
        <taxon>Poaceae</taxon>
        <taxon>PACMAD clade</taxon>
        <taxon>Arundinoideae</taxon>
        <taxon>Arundineae</taxon>
        <taxon>Arundo</taxon>
    </lineage>
</organism>
<evidence type="ECO:0000256" key="1">
    <source>
        <dbReference type="SAM" id="MobiDB-lite"/>
    </source>
</evidence>
<reference evidence="2" key="1">
    <citation type="submission" date="2014-09" db="EMBL/GenBank/DDBJ databases">
        <authorList>
            <person name="Magalhaes I.L.F."/>
            <person name="Oliveira U."/>
            <person name="Santos F.R."/>
            <person name="Vidigal T.H.D.A."/>
            <person name="Brescovit A.D."/>
            <person name="Santos A.J."/>
        </authorList>
    </citation>
    <scope>NUCLEOTIDE SEQUENCE</scope>
    <source>
        <tissue evidence="2">Shoot tissue taken approximately 20 cm above the soil surface</tissue>
    </source>
</reference>
<name>A0A0A8Y1B5_ARUDO</name>
<accession>A0A0A8Y1B5</accession>
<feature type="compositionally biased region" description="Basic and acidic residues" evidence="1">
    <location>
        <begin position="62"/>
        <end position="79"/>
    </location>
</feature>
<feature type="compositionally biased region" description="Pro residues" evidence="1">
    <location>
        <begin position="101"/>
        <end position="120"/>
    </location>
</feature>
<dbReference type="EMBL" id="GBRH01278034">
    <property type="protein sequence ID" value="JAD19861.1"/>
    <property type="molecule type" value="Transcribed_RNA"/>
</dbReference>
<protein>
    <submittedName>
        <fullName evidence="2">Uncharacterized protein</fullName>
    </submittedName>
</protein>
<dbReference type="AlphaFoldDB" id="A0A0A8Y1B5"/>
<evidence type="ECO:0000313" key="2">
    <source>
        <dbReference type="EMBL" id="JAD19861.1"/>
    </source>
</evidence>
<feature type="compositionally biased region" description="Low complexity" evidence="1">
    <location>
        <begin position="26"/>
        <end position="43"/>
    </location>
</feature>